<name>A0A1F5I4J8_9BACT</name>
<evidence type="ECO:0000259" key="2">
    <source>
        <dbReference type="Pfam" id="PF00188"/>
    </source>
</evidence>
<evidence type="ECO:0000256" key="1">
    <source>
        <dbReference type="SAM" id="Phobius"/>
    </source>
</evidence>
<dbReference type="EMBL" id="MFBS01000002">
    <property type="protein sequence ID" value="OGE11231.1"/>
    <property type="molecule type" value="Genomic_DNA"/>
</dbReference>
<accession>A0A1F5I4J8</accession>
<dbReference type="PANTHER" id="PTHR31157">
    <property type="entry name" value="SCP DOMAIN-CONTAINING PROTEIN"/>
    <property type="match status" value="1"/>
</dbReference>
<keyword evidence="1" id="KW-1133">Transmembrane helix</keyword>
<dbReference type="Proteomes" id="UP000179227">
    <property type="component" value="Unassembled WGS sequence"/>
</dbReference>
<protein>
    <recommendedName>
        <fullName evidence="2">SCP domain-containing protein</fullName>
    </recommendedName>
</protein>
<feature type="transmembrane region" description="Helical" evidence="1">
    <location>
        <begin position="20"/>
        <end position="37"/>
    </location>
</feature>
<keyword evidence="1" id="KW-0812">Transmembrane</keyword>
<dbReference type="AlphaFoldDB" id="A0A1F5I4J8"/>
<dbReference type="Pfam" id="PF00188">
    <property type="entry name" value="CAP"/>
    <property type="match status" value="1"/>
</dbReference>
<dbReference type="STRING" id="1797729.A3A60_04610"/>
<keyword evidence="1" id="KW-0472">Membrane</keyword>
<reference evidence="3 4" key="1">
    <citation type="journal article" date="2016" name="Nat. Commun.">
        <title>Thousands of microbial genomes shed light on interconnected biogeochemical processes in an aquifer system.</title>
        <authorList>
            <person name="Anantharaman K."/>
            <person name="Brown C.T."/>
            <person name="Hug L.A."/>
            <person name="Sharon I."/>
            <person name="Castelle C.J."/>
            <person name="Probst A.J."/>
            <person name="Thomas B.C."/>
            <person name="Singh A."/>
            <person name="Wilkins M.J."/>
            <person name="Karaoz U."/>
            <person name="Brodie E.L."/>
            <person name="Williams K.H."/>
            <person name="Hubbard S.S."/>
            <person name="Banfield J.F."/>
        </authorList>
    </citation>
    <scope>NUCLEOTIDE SEQUENCE [LARGE SCALE GENOMIC DNA]</scope>
</reference>
<dbReference type="SUPFAM" id="SSF55797">
    <property type="entry name" value="PR-1-like"/>
    <property type="match status" value="1"/>
</dbReference>
<dbReference type="InterPro" id="IPR014044">
    <property type="entry name" value="CAP_dom"/>
</dbReference>
<evidence type="ECO:0000313" key="4">
    <source>
        <dbReference type="Proteomes" id="UP000179227"/>
    </source>
</evidence>
<gene>
    <name evidence="3" type="ORF">A3A60_04610</name>
</gene>
<dbReference type="InterPro" id="IPR035940">
    <property type="entry name" value="CAP_sf"/>
</dbReference>
<dbReference type="CDD" id="cd05379">
    <property type="entry name" value="CAP_bacterial"/>
    <property type="match status" value="1"/>
</dbReference>
<dbReference type="PANTHER" id="PTHR31157:SF1">
    <property type="entry name" value="SCP DOMAIN-CONTAINING PROTEIN"/>
    <property type="match status" value="1"/>
</dbReference>
<feature type="domain" description="SCP" evidence="2">
    <location>
        <begin position="93"/>
        <end position="201"/>
    </location>
</feature>
<proteinExistence type="predicted"/>
<sequence>MERPEIGQQSRLNKTMGRRVFLRLTVLAAGGLAGYEVQTKYKALGRFLKASEGTVKFVDFVGSEKSKSYFVSGKRDLESVEVELSELEYDTFQKINEARVQNGLTALELDDTLTRVARIRCADMVLRDYFSHESPQEFSFDDLLTDANYFKGLAGENLARNNYPYDSAVDVAVHDWMQSPGHRMNILTKEYNRIGIGVSKVQGMFGNRDGYLFTNIFLVYPSNRGSGRLDSV</sequence>
<evidence type="ECO:0000313" key="3">
    <source>
        <dbReference type="EMBL" id="OGE11231.1"/>
    </source>
</evidence>
<dbReference type="Gene3D" id="3.40.33.10">
    <property type="entry name" value="CAP"/>
    <property type="match status" value="1"/>
</dbReference>
<comment type="caution">
    <text evidence="3">The sequence shown here is derived from an EMBL/GenBank/DDBJ whole genome shotgun (WGS) entry which is preliminary data.</text>
</comment>
<organism evidence="3 4">
    <name type="scientific">Candidatus Curtissbacteria bacterium RIFCSPLOWO2_01_FULL_42_26</name>
    <dbReference type="NCBI Taxonomy" id="1797729"/>
    <lineage>
        <taxon>Bacteria</taxon>
        <taxon>Candidatus Curtissiibacteriota</taxon>
    </lineage>
</organism>